<protein>
    <submittedName>
        <fullName evidence="5">Heat shock protein 60 family chaperone GroEL</fullName>
    </submittedName>
</protein>
<dbReference type="InterPro" id="IPR002423">
    <property type="entry name" value="Cpn60/GroEL/TCP-1"/>
</dbReference>
<dbReference type="InterPro" id="IPR027409">
    <property type="entry name" value="GroEL-like_apical_dom_sf"/>
</dbReference>
<proteinExistence type="inferred from homology"/>
<reference evidence="5" key="1">
    <citation type="submission" date="2018-06" db="EMBL/GenBank/DDBJ databases">
        <authorList>
            <person name="Zhirakovskaya E."/>
        </authorList>
    </citation>
    <scope>NUCLEOTIDE SEQUENCE</scope>
</reference>
<dbReference type="NCBIfam" id="NF009487">
    <property type="entry name" value="PRK12849.1"/>
    <property type="match status" value="1"/>
</dbReference>
<dbReference type="Gene3D" id="1.10.560.10">
    <property type="entry name" value="GroEL-like equatorial domain"/>
    <property type="match status" value="1"/>
</dbReference>
<accession>A0A3B1BH68</accession>
<dbReference type="Gene3D" id="3.50.7.10">
    <property type="entry name" value="GroEL"/>
    <property type="match status" value="1"/>
</dbReference>
<gene>
    <name evidence="5" type="ORF">MNBD_ALPHA03-759</name>
</gene>
<keyword evidence="2" id="KW-0547">Nucleotide-binding</keyword>
<keyword evidence="5" id="KW-0346">Stress response</keyword>
<dbReference type="FunFam" id="3.50.7.10:FF:000001">
    <property type="entry name" value="60 kDa chaperonin"/>
    <property type="match status" value="1"/>
</dbReference>
<evidence type="ECO:0000256" key="4">
    <source>
        <dbReference type="ARBA" id="ARBA00023186"/>
    </source>
</evidence>
<evidence type="ECO:0000313" key="5">
    <source>
        <dbReference type="EMBL" id="VAX04297.1"/>
    </source>
</evidence>
<name>A0A3B1BH68_9ZZZZ</name>
<evidence type="ECO:0000256" key="1">
    <source>
        <dbReference type="ARBA" id="ARBA00006607"/>
    </source>
</evidence>
<dbReference type="PROSITE" id="PS00296">
    <property type="entry name" value="CHAPERONINS_CPN60"/>
    <property type="match status" value="1"/>
</dbReference>
<dbReference type="GO" id="GO:0042026">
    <property type="term" value="P:protein refolding"/>
    <property type="evidence" value="ECO:0007669"/>
    <property type="project" value="InterPro"/>
</dbReference>
<dbReference type="InterPro" id="IPR027413">
    <property type="entry name" value="GROEL-like_equatorial_sf"/>
</dbReference>
<dbReference type="PRINTS" id="PR00298">
    <property type="entry name" value="CHAPERONIN60"/>
</dbReference>
<dbReference type="EMBL" id="UOFW01000086">
    <property type="protein sequence ID" value="VAX04297.1"/>
    <property type="molecule type" value="Genomic_DNA"/>
</dbReference>
<dbReference type="HAMAP" id="MF_00600">
    <property type="entry name" value="CH60"/>
    <property type="match status" value="1"/>
</dbReference>
<dbReference type="SUPFAM" id="SSF52029">
    <property type="entry name" value="GroEL apical domain-like"/>
    <property type="match status" value="1"/>
</dbReference>
<organism evidence="5">
    <name type="scientific">hydrothermal vent metagenome</name>
    <dbReference type="NCBI Taxonomy" id="652676"/>
    <lineage>
        <taxon>unclassified sequences</taxon>
        <taxon>metagenomes</taxon>
        <taxon>ecological metagenomes</taxon>
    </lineage>
</organism>
<dbReference type="SUPFAM" id="SSF54849">
    <property type="entry name" value="GroEL-intermediate domain like"/>
    <property type="match status" value="1"/>
</dbReference>
<dbReference type="CDD" id="cd03344">
    <property type="entry name" value="GroEL"/>
    <property type="match status" value="1"/>
</dbReference>
<dbReference type="SUPFAM" id="SSF48592">
    <property type="entry name" value="GroEL equatorial domain-like"/>
    <property type="match status" value="1"/>
</dbReference>
<dbReference type="NCBIfam" id="NF009488">
    <property type="entry name" value="PRK12850.1"/>
    <property type="match status" value="1"/>
</dbReference>
<dbReference type="InterPro" id="IPR001844">
    <property type="entry name" value="Cpn60/GroEL"/>
</dbReference>
<dbReference type="NCBIfam" id="NF009489">
    <property type="entry name" value="PRK12851.1"/>
    <property type="match status" value="1"/>
</dbReference>
<dbReference type="GO" id="GO:0005524">
    <property type="term" value="F:ATP binding"/>
    <property type="evidence" value="ECO:0007669"/>
    <property type="project" value="UniProtKB-KW"/>
</dbReference>
<keyword evidence="4" id="KW-0143">Chaperone</keyword>
<dbReference type="Gene3D" id="3.30.260.10">
    <property type="entry name" value="TCP-1-like chaperonin intermediate domain"/>
    <property type="match status" value="1"/>
</dbReference>
<comment type="similarity">
    <text evidence="1">Belongs to the chaperonin (HSP60) family.</text>
</comment>
<dbReference type="InterPro" id="IPR018370">
    <property type="entry name" value="Chaperonin_Cpn60_CS"/>
</dbReference>
<dbReference type="PANTHER" id="PTHR45633">
    <property type="entry name" value="60 KDA HEAT SHOCK PROTEIN, MITOCHONDRIAL"/>
    <property type="match status" value="1"/>
</dbReference>
<dbReference type="GO" id="GO:0140662">
    <property type="term" value="F:ATP-dependent protein folding chaperone"/>
    <property type="evidence" value="ECO:0007669"/>
    <property type="project" value="InterPro"/>
</dbReference>
<dbReference type="AlphaFoldDB" id="A0A3B1BH68"/>
<dbReference type="FunFam" id="1.10.560.10:FF:000001">
    <property type="entry name" value="60 kDa chaperonin"/>
    <property type="match status" value="1"/>
</dbReference>
<dbReference type="Pfam" id="PF00118">
    <property type="entry name" value="Cpn60_TCP1"/>
    <property type="match status" value="1"/>
</dbReference>
<evidence type="ECO:0000256" key="2">
    <source>
        <dbReference type="ARBA" id="ARBA00022741"/>
    </source>
</evidence>
<dbReference type="InterPro" id="IPR027410">
    <property type="entry name" value="TCP-1-like_intermed_sf"/>
</dbReference>
<keyword evidence="3" id="KW-0067">ATP-binding</keyword>
<dbReference type="NCBIfam" id="NF000592">
    <property type="entry name" value="PRK00013.1"/>
    <property type="match status" value="1"/>
</dbReference>
<evidence type="ECO:0000256" key="3">
    <source>
        <dbReference type="ARBA" id="ARBA00022840"/>
    </source>
</evidence>
<sequence length="553" mass="58353">MAAKDVKFGSDARARIMKGVDILANAVKVTLGPKGRNVLLDKSFGAPRITKDGVSVAKEIELVDKFENMGAQMVREVASRTNDVAGDGTTTATVLAQSIVREGFKAVAAGMNPMDLRRGIDLAVSKIVDDLKSRTKTISSSEEVAQVGSISANGETEIGRMIAEAMDKVGKEGVITVEEAKGLDSELDVVEGMQFDRGYLSPYFVTNAEKMTVELENPYILLHESKLSNLQSMLPLLEAAAQSSRPLLIIAEDVEGEALATLVVNKLRGGLKIAAVKAPGFGDRRKAMLEDIAILTGGQVVSEDLGIKLETVTLDMLGTAKHVLISKDDTTIIDGSGEREAIEARCGQIRSAVENTSSDYDKEKLQERLAKLAGGVAVIKVGGVTETEVKERKDRVDDALHATRAAVEEGIVPGGGAALLYAIRALEGLEGVNSDQTVGINIIRKALETPLRQIVENAGEDGAVVAGKLKESKDINFGFDAQKEEYTDLITAGIIDPTKVVRTALQDAASVAGLLITTEAMVTDHPEEKAAGGGMPDMSGMGGMGGMGGGMGF</sequence>
<dbReference type="NCBIfam" id="TIGR02348">
    <property type="entry name" value="GroEL"/>
    <property type="match status" value="1"/>
</dbReference>